<evidence type="ECO:0000256" key="7">
    <source>
        <dbReference type="ARBA" id="ARBA00023237"/>
    </source>
</evidence>
<keyword evidence="4 9" id="KW-0732">Signal</keyword>
<evidence type="ECO:0000313" key="12">
    <source>
        <dbReference type="Proteomes" id="UP001447842"/>
    </source>
</evidence>
<dbReference type="EMBL" id="CP147920">
    <property type="protein sequence ID" value="XAU14497.1"/>
    <property type="molecule type" value="Genomic_DNA"/>
</dbReference>
<dbReference type="InterPro" id="IPR039910">
    <property type="entry name" value="D15-like"/>
</dbReference>
<evidence type="ECO:0000256" key="9">
    <source>
        <dbReference type="SAM" id="SignalP"/>
    </source>
</evidence>
<evidence type="ECO:0000259" key="10">
    <source>
        <dbReference type="PROSITE" id="PS51779"/>
    </source>
</evidence>
<sequence length="747" mass="84923">MKQWSALIAVFLTAATLAFAAETVEKVQFEGLVHISEGVAEQLLVQKAGTPLETEKVDKTIERFFGQGYFTDIYATYDAGVLTLHFTEKPVISRIELKGWKEKDEDTLKDVVQLKKGTLYDPKKLEAAKKRIVDNLSQEGKIDSVVEIETEHLDNGSVAVTFVVNEGETILIKKLNFSGVEGLDPDVFDENIANKEHQFMGWFWGRNDGKMMLDQLQYDPMRIRDTYMQHGYMDAKVDAPFTRIDFDDYTAEMSYQVSEGQVYITKAIELHQQTHVIDDAVLRDVITLETEQPFNIKTFRDDAERIKTKIADLGYAYVRVLPDLRKDKEHGTLEVVYRIIPGEKVWIRNVVISGNNRTLDRIVRRELYLGPGDLYSLTDLKDSRNALGRTGYFDANTIEEKRVDDHSMDLVVKVKEAPTGNIQLGGGYGSYGGFMLSVGVNDRNIFGSGITTGLRLERSQRSNNYSFNISNPRLNDSDFSGNFSIFYSDFQYNDYTTHSDGVSLGTGHRFSRYISGFLNYTYSNVNYRDVNLSLYAQDQQRFFESYAKSAVSVAMSFDNTDDYYVARSGWAISESIERAGLGAQANYVKSRTELSKYNGLDEWLGFDLIFRYKARYYLARDTGYLPLAERFYMGGLGSVRGYESYSMPYYRNAISGDNVRLGGKQTFSHNAELSFPLAPKAKMRLTTFLDWGWIGTSSLSEFSRGGYGVSLEWFSPMGPLQLVFANPINPETDDRISHFEFTIGQRF</sequence>
<dbReference type="Gene3D" id="2.40.160.50">
    <property type="entry name" value="membrane protein fhac: a member of the omp85/tpsb transporter family"/>
    <property type="match status" value="1"/>
</dbReference>
<dbReference type="InterPro" id="IPR000184">
    <property type="entry name" value="Bac_surfAg_D15"/>
</dbReference>
<dbReference type="PANTHER" id="PTHR12815">
    <property type="entry name" value="SORTING AND ASSEMBLY MACHINERY SAMM50 PROTEIN FAMILY MEMBER"/>
    <property type="match status" value="1"/>
</dbReference>
<dbReference type="Pfam" id="PF01103">
    <property type="entry name" value="Omp85"/>
    <property type="match status" value="1"/>
</dbReference>
<dbReference type="InterPro" id="IPR023707">
    <property type="entry name" value="OM_assembly_BamA"/>
</dbReference>
<organism evidence="11 12">
    <name type="scientific">Sulfurimonas diazotrophicus</name>
    <dbReference type="NCBI Taxonomy" id="3131939"/>
    <lineage>
        <taxon>Bacteria</taxon>
        <taxon>Pseudomonadati</taxon>
        <taxon>Campylobacterota</taxon>
        <taxon>Epsilonproteobacteria</taxon>
        <taxon>Campylobacterales</taxon>
        <taxon>Sulfurimonadaceae</taxon>
        <taxon>Sulfurimonas</taxon>
    </lineage>
</organism>
<comment type="subcellular location">
    <subcellularLocation>
        <location evidence="1">Membrane</location>
    </subcellularLocation>
</comment>
<keyword evidence="3" id="KW-0812">Transmembrane</keyword>
<dbReference type="PIRSF" id="PIRSF006076">
    <property type="entry name" value="OM_assembly_OMP85"/>
    <property type="match status" value="1"/>
</dbReference>
<feature type="domain" description="POTRA" evidence="10">
    <location>
        <begin position="90"/>
        <end position="167"/>
    </location>
</feature>
<dbReference type="Gene3D" id="3.10.20.310">
    <property type="entry name" value="membrane protein fhac"/>
    <property type="match status" value="5"/>
</dbReference>
<keyword evidence="6" id="KW-0472">Membrane</keyword>
<feature type="domain" description="POTRA" evidence="10">
    <location>
        <begin position="22"/>
        <end position="89"/>
    </location>
</feature>
<dbReference type="PANTHER" id="PTHR12815:SF23">
    <property type="entry name" value="OUTER MEMBRANE PROTEIN ASSEMBLY FACTOR BAMA"/>
    <property type="match status" value="1"/>
</dbReference>
<proteinExistence type="predicted"/>
<dbReference type="Proteomes" id="UP001447842">
    <property type="component" value="Chromosome"/>
</dbReference>
<keyword evidence="5" id="KW-0677">Repeat</keyword>
<dbReference type="InterPro" id="IPR034746">
    <property type="entry name" value="POTRA"/>
</dbReference>
<dbReference type="Pfam" id="PF07244">
    <property type="entry name" value="POTRA"/>
    <property type="match status" value="4"/>
</dbReference>
<dbReference type="PROSITE" id="PS51779">
    <property type="entry name" value="POTRA"/>
    <property type="match status" value="3"/>
</dbReference>
<dbReference type="NCBIfam" id="TIGR03303">
    <property type="entry name" value="OM_YaeT"/>
    <property type="match status" value="1"/>
</dbReference>
<dbReference type="InterPro" id="IPR010827">
    <property type="entry name" value="BamA/TamA_POTRA"/>
</dbReference>
<feature type="signal peptide" evidence="9">
    <location>
        <begin position="1"/>
        <end position="20"/>
    </location>
</feature>
<feature type="domain" description="POTRA" evidence="10">
    <location>
        <begin position="345"/>
        <end position="417"/>
    </location>
</feature>
<evidence type="ECO:0000313" key="11">
    <source>
        <dbReference type="EMBL" id="XAU14497.1"/>
    </source>
</evidence>
<reference evidence="11 12" key="1">
    <citation type="submission" date="2024-03" db="EMBL/GenBank/DDBJ databases">
        <title>Sulfurimonas sp. HSL3-1.</title>
        <authorList>
            <person name="Wang S."/>
        </authorList>
    </citation>
    <scope>NUCLEOTIDE SEQUENCE [LARGE SCALE GENOMIC DNA]</scope>
    <source>
        <strain evidence="11 12">HSL3-1</strain>
    </source>
</reference>
<keyword evidence="12" id="KW-1185">Reference proteome</keyword>
<gene>
    <name evidence="11" type="primary">bamA</name>
    <name evidence="11" type="ORF">WCY31_09595</name>
</gene>
<evidence type="ECO:0000256" key="4">
    <source>
        <dbReference type="ARBA" id="ARBA00022729"/>
    </source>
</evidence>
<evidence type="ECO:0000256" key="3">
    <source>
        <dbReference type="ARBA" id="ARBA00022692"/>
    </source>
</evidence>
<keyword evidence="7" id="KW-0998">Cell outer membrane</keyword>
<keyword evidence="2" id="KW-1134">Transmembrane beta strand</keyword>
<evidence type="ECO:0000256" key="2">
    <source>
        <dbReference type="ARBA" id="ARBA00022452"/>
    </source>
</evidence>
<accession>A0ABZ3HAT4</accession>
<feature type="chain" id="PRO_5045231399" description="Outer membrane protein assembly factor BamA" evidence="9">
    <location>
        <begin position="21"/>
        <end position="747"/>
    </location>
</feature>
<evidence type="ECO:0000256" key="6">
    <source>
        <dbReference type="ARBA" id="ARBA00023136"/>
    </source>
</evidence>
<evidence type="ECO:0000256" key="5">
    <source>
        <dbReference type="ARBA" id="ARBA00022737"/>
    </source>
</evidence>
<evidence type="ECO:0000256" key="8">
    <source>
        <dbReference type="NCBIfam" id="TIGR03303"/>
    </source>
</evidence>
<name>A0ABZ3HAT4_9BACT</name>
<protein>
    <recommendedName>
        <fullName evidence="8">Outer membrane protein assembly factor BamA</fullName>
    </recommendedName>
</protein>
<evidence type="ECO:0000256" key="1">
    <source>
        <dbReference type="ARBA" id="ARBA00004370"/>
    </source>
</evidence>
<dbReference type="RefSeq" id="WP_345969571.1">
    <property type="nucleotide sequence ID" value="NZ_CP147920.1"/>
</dbReference>